<accession>A0ABP1QBL8</accession>
<organism evidence="10 11">
    <name type="scientific">Orchesella dallaii</name>
    <dbReference type="NCBI Taxonomy" id="48710"/>
    <lineage>
        <taxon>Eukaryota</taxon>
        <taxon>Metazoa</taxon>
        <taxon>Ecdysozoa</taxon>
        <taxon>Arthropoda</taxon>
        <taxon>Hexapoda</taxon>
        <taxon>Collembola</taxon>
        <taxon>Entomobryomorpha</taxon>
        <taxon>Entomobryoidea</taxon>
        <taxon>Orchesellidae</taxon>
        <taxon>Orchesellinae</taxon>
        <taxon>Orchesella</taxon>
    </lineage>
</organism>
<dbReference type="InterPro" id="IPR023561">
    <property type="entry name" value="Carbonic_anhydrase_a-class"/>
</dbReference>
<evidence type="ECO:0000256" key="8">
    <source>
        <dbReference type="RuleBase" id="RU367011"/>
    </source>
</evidence>
<evidence type="ECO:0000256" key="3">
    <source>
        <dbReference type="ARBA" id="ARBA00012925"/>
    </source>
</evidence>
<feature type="domain" description="Alpha-carbonic anhydrase" evidence="9">
    <location>
        <begin position="2"/>
        <end position="265"/>
    </location>
</feature>
<evidence type="ECO:0000256" key="5">
    <source>
        <dbReference type="ARBA" id="ARBA00022833"/>
    </source>
</evidence>
<evidence type="ECO:0000256" key="4">
    <source>
        <dbReference type="ARBA" id="ARBA00022723"/>
    </source>
</evidence>
<dbReference type="InterPro" id="IPR036398">
    <property type="entry name" value="CA_dom_sf"/>
</dbReference>
<dbReference type="EC" id="4.2.1.1" evidence="3 8"/>
<dbReference type="Gene3D" id="3.10.200.10">
    <property type="entry name" value="Alpha carbonic anhydrase"/>
    <property type="match status" value="1"/>
</dbReference>
<dbReference type="PROSITE" id="PS00162">
    <property type="entry name" value="ALPHA_CA_1"/>
    <property type="match status" value="1"/>
</dbReference>
<name>A0ABP1QBL8_9HEXA</name>
<evidence type="ECO:0000256" key="2">
    <source>
        <dbReference type="ARBA" id="ARBA00010718"/>
    </source>
</evidence>
<evidence type="ECO:0000313" key="10">
    <source>
        <dbReference type="EMBL" id="CAL8097071.1"/>
    </source>
</evidence>
<gene>
    <name evidence="10" type="ORF">ODALV1_LOCUS9536</name>
</gene>
<sequence>MCDWGYCNHNGPSTWNTSFPLANGPRQSPIDIATGSCASDEVLRGKPLQFTLPTKASTIINTGAGWKVNVIPEGSVLQGGPLSDKYQLVQYHSHWGRDCASGSEHTVDGNCYPAEIHLVHWNCDKYKSFEEAADKEDGLCVLGIFFKVGAENKELGKLVELLPRILYKGDSTDVGQDVDPTAFIPANRSYWTYPGSLTTPPCLESVTWIVFKEPVEVSEQQVAAFRQLFNYGKSDPQPNDEFQGRIVTNFRPPLAVGQRVVKSCEA</sequence>
<comment type="cofactor">
    <cofactor evidence="1 8">
        <name>Zn(2+)</name>
        <dbReference type="ChEBI" id="CHEBI:29105"/>
    </cofactor>
</comment>
<comment type="catalytic activity">
    <reaction evidence="7 8">
        <text>hydrogencarbonate + H(+) = CO2 + H2O</text>
        <dbReference type="Rhea" id="RHEA:10748"/>
        <dbReference type="ChEBI" id="CHEBI:15377"/>
        <dbReference type="ChEBI" id="CHEBI:15378"/>
        <dbReference type="ChEBI" id="CHEBI:16526"/>
        <dbReference type="ChEBI" id="CHEBI:17544"/>
        <dbReference type="EC" id="4.2.1.1"/>
    </reaction>
</comment>
<dbReference type="PANTHER" id="PTHR18952">
    <property type="entry name" value="CARBONIC ANHYDRASE"/>
    <property type="match status" value="1"/>
</dbReference>
<reference evidence="10 11" key="1">
    <citation type="submission" date="2024-08" db="EMBL/GenBank/DDBJ databases">
        <authorList>
            <person name="Cucini C."/>
            <person name="Frati F."/>
        </authorList>
    </citation>
    <scope>NUCLEOTIDE SEQUENCE [LARGE SCALE GENOMIC DNA]</scope>
</reference>
<proteinExistence type="inferred from homology"/>
<dbReference type="SUPFAM" id="SSF51069">
    <property type="entry name" value="Carbonic anhydrase"/>
    <property type="match status" value="1"/>
</dbReference>
<evidence type="ECO:0000256" key="1">
    <source>
        <dbReference type="ARBA" id="ARBA00001947"/>
    </source>
</evidence>
<comment type="function">
    <text evidence="8">Reversible hydration of carbon dioxide.</text>
</comment>
<dbReference type="PROSITE" id="PS51144">
    <property type="entry name" value="ALPHA_CA_2"/>
    <property type="match status" value="1"/>
</dbReference>
<evidence type="ECO:0000256" key="6">
    <source>
        <dbReference type="ARBA" id="ARBA00023239"/>
    </source>
</evidence>
<dbReference type="SMART" id="SM01057">
    <property type="entry name" value="Carb_anhydrase"/>
    <property type="match status" value="1"/>
</dbReference>
<comment type="caution">
    <text evidence="10">The sequence shown here is derived from an EMBL/GenBank/DDBJ whole genome shotgun (WGS) entry which is preliminary data.</text>
</comment>
<keyword evidence="6 8" id="KW-0456">Lyase</keyword>
<dbReference type="Pfam" id="PF00194">
    <property type="entry name" value="Carb_anhydrase"/>
    <property type="match status" value="1"/>
</dbReference>
<keyword evidence="11" id="KW-1185">Reference proteome</keyword>
<evidence type="ECO:0000259" key="9">
    <source>
        <dbReference type="PROSITE" id="PS51144"/>
    </source>
</evidence>
<keyword evidence="5 8" id="KW-0862">Zinc</keyword>
<dbReference type="EMBL" id="CAXLJM020000028">
    <property type="protein sequence ID" value="CAL8097071.1"/>
    <property type="molecule type" value="Genomic_DNA"/>
</dbReference>
<keyword evidence="4 8" id="KW-0479">Metal-binding</keyword>
<dbReference type="InterPro" id="IPR001148">
    <property type="entry name" value="CA_dom"/>
</dbReference>
<dbReference type="PANTHER" id="PTHR18952:SF141">
    <property type="entry name" value="CARBONIC ANHYDRASE"/>
    <property type="match status" value="1"/>
</dbReference>
<protein>
    <recommendedName>
        <fullName evidence="3 8">Carbonic anhydrase</fullName>
        <ecNumber evidence="3 8">4.2.1.1</ecNumber>
    </recommendedName>
</protein>
<evidence type="ECO:0000256" key="7">
    <source>
        <dbReference type="ARBA" id="ARBA00048348"/>
    </source>
</evidence>
<dbReference type="Proteomes" id="UP001642540">
    <property type="component" value="Unassembled WGS sequence"/>
</dbReference>
<dbReference type="InterPro" id="IPR018338">
    <property type="entry name" value="Carbonic_anhydrase_a-class_CS"/>
</dbReference>
<comment type="similarity">
    <text evidence="2 8">Belongs to the alpha-carbonic anhydrase family.</text>
</comment>
<evidence type="ECO:0000313" key="11">
    <source>
        <dbReference type="Proteomes" id="UP001642540"/>
    </source>
</evidence>